<keyword evidence="9" id="KW-1185">Reference proteome</keyword>
<proteinExistence type="inferred from homology"/>
<keyword evidence="3" id="KW-0731">Sigma factor</keyword>
<evidence type="ECO:0000313" key="8">
    <source>
        <dbReference type="EMBL" id="MFC5459342.1"/>
    </source>
</evidence>
<comment type="similarity">
    <text evidence="1">Belongs to the sigma-70 factor family. ECF subfamily.</text>
</comment>
<sequence length="200" mass="22472">MDTRVVDWLTINFLPHEAELRRMLRRVCTGPAEIDDVVQETCYRILALASLDGVRDPKPFVFRTAKNIVLDRIKRDAVVKIEAMANLEDLDIADTAPSPERVVFARSELAWVIGLVAKLPDRCKSVFRARRIHGLSQQETAETLGLTDGVVEHEMMKGMRLMSEMIAMNGMDKETADTAATGDKKPIAKKRPAKRNNVND</sequence>
<comment type="caution">
    <text evidence="8">The sequence shown here is derived from an EMBL/GenBank/DDBJ whole genome shotgun (WGS) entry which is preliminary data.</text>
</comment>
<dbReference type="InterPro" id="IPR014284">
    <property type="entry name" value="RNA_pol_sigma-70_dom"/>
</dbReference>
<protein>
    <submittedName>
        <fullName evidence="8">RNA polymerase sigma factor</fullName>
    </submittedName>
</protein>
<dbReference type="PANTHER" id="PTHR43133">
    <property type="entry name" value="RNA POLYMERASE ECF-TYPE SIGMA FACTO"/>
    <property type="match status" value="1"/>
</dbReference>
<evidence type="ECO:0000313" key="9">
    <source>
        <dbReference type="Proteomes" id="UP001596050"/>
    </source>
</evidence>
<evidence type="ECO:0000256" key="4">
    <source>
        <dbReference type="ARBA" id="ARBA00023163"/>
    </source>
</evidence>
<feature type="region of interest" description="Disordered" evidence="5">
    <location>
        <begin position="175"/>
        <end position="200"/>
    </location>
</feature>
<dbReference type="InterPro" id="IPR007627">
    <property type="entry name" value="RNA_pol_sigma70_r2"/>
</dbReference>
<evidence type="ECO:0000259" key="6">
    <source>
        <dbReference type="Pfam" id="PF04542"/>
    </source>
</evidence>
<dbReference type="Gene3D" id="1.10.1740.10">
    <property type="match status" value="1"/>
</dbReference>
<accession>A0ABW0L2M5</accession>
<reference evidence="9" key="1">
    <citation type="journal article" date="2019" name="Int. J. Syst. Evol. Microbiol.">
        <title>The Global Catalogue of Microorganisms (GCM) 10K type strain sequencing project: providing services to taxonomists for standard genome sequencing and annotation.</title>
        <authorList>
            <consortium name="The Broad Institute Genomics Platform"/>
            <consortium name="The Broad Institute Genome Sequencing Center for Infectious Disease"/>
            <person name="Wu L."/>
            <person name="Ma J."/>
        </authorList>
    </citation>
    <scope>NUCLEOTIDE SEQUENCE [LARGE SCALE GENOMIC DNA]</scope>
    <source>
        <strain evidence="9">KACC 12649</strain>
    </source>
</reference>
<dbReference type="SUPFAM" id="SSF88659">
    <property type="entry name" value="Sigma3 and sigma4 domains of RNA polymerase sigma factors"/>
    <property type="match status" value="1"/>
</dbReference>
<evidence type="ECO:0000259" key="7">
    <source>
        <dbReference type="Pfam" id="PF08281"/>
    </source>
</evidence>
<organism evidence="8 9">
    <name type="scientific">Massilia niabensis</name>
    <dbReference type="NCBI Taxonomy" id="544910"/>
    <lineage>
        <taxon>Bacteria</taxon>
        <taxon>Pseudomonadati</taxon>
        <taxon>Pseudomonadota</taxon>
        <taxon>Betaproteobacteria</taxon>
        <taxon>Burkholderiales</taxon>
        <taxon>Oxalobacteraceae</taxon>
        <taxon>Telluria group</taxon>
        <taxon>Massilia</taxon>
    </lineage>
</organism>
<dbReference type="InterPro" id="IPR036388">
    <property type="entry name" value="WH-like_DNA-bd_sf"/>
</dbReference>
<evidence type="ECO:0000256" key="2">
    <source>
        <dbReference type="ARBA" id="ARBA00023015"/>
    </source>
</evidence>
<dbReference type="Pfam" id="PF04542">
    <property type="entry name" value="Sigma70_r2"/>
    <property type="match status" value="1"/>
</dbReference>
<evidence type="ECO:0000256" key="5">
    <source>
        <dbReference type="SAM" id="MobiDB-lite"/>
    </source>
</evidence>
<dbReference type="RefSeq" id="WP_379781101.1">
    <property type="nucleotide sequence ID" value="NZ_JBHSMU010000005.1"/>
</dbReference>
<dbReference type="SUPFAM" id="SSF88946">
    <property type="entry name" value="Sigma2 domain of RNA polymerase sigma factors"/>
    <property type="match status" value="1"/>
</dbReference>
<feature type="domain" description="RNA polymerase sigma factor 70 region 4 type 2" evidence="7">
    <location>
        <begin position="112"/>
        <end position="161"/>
    </location>
</feature>
<feature type="domain" description="RNA polymerase sigma-70 region 2" evidence="6">
    <location>
        <begin position="16"/>
        <end position="76"/>
    </location>
</feature>
<keyword evidence="4" id="KW-0804">Transcription</keyword>
<keyword evidence="2" id="KW-0805">Transcription regulation</keyword>
<dbReference type="InterPro" id="IPR013249">
    <property type="entry name" value="RNA_pol_sigma70_r4_t2"/>
</dbReference>
<dbReference type="Pfam" id="PF08281">
    <property type="entry name" value="Sigma70_r4_2"/>
    <property type="match status" value="1"/>
</dbReference>
<dbReference type="Proteomes" id="UP001596050">
    <property type="component" value="Unassembled WGS sequence"/>
</dbReference>
<name>A0ABW0L2M5_9BURK</name>
<dbReference type="PANTHER" id="PTHR43133:SF63">
    <property type="entry name" value="RNA POLYMERASE SIGMA FACTOR FECI-RELATED"/>
    <property type="match status" value="1"/>
</dbReference>
<evidence type="ECO:0000256" key="1">
    <source>
        <dbReference type="ARBA" id="ARBA00010641"/>
    </source>
</evidence>
<dbReference type="EMBL" id="JBHSMU010000005">
    <property type="protein sequence ID" value="MFC5459342.1"/>
    <property type="molecule type" value="Genomic_DNA"/>
</dbReference>
<dbReference type="InterPro" id="IPR013324">
    <property type="entry name" value="RNA_pol_sigma_r3/r4-like"/>
</dbReference>
<dbReference type="NCBIfam" id="TIGR02937">
    <property type="entry name" value="sigma70-ECF"/>
    <property type="match status" value="1"/>
</dbReference>
<gene>
    <name evidence="8" type="ORF">ACFPN5_05925</name>
</gene>
<dbReference type="InterPro" id="IPR013325">
    <property type="entry name" value="RNA_pol_sigma_r2"/>
</dbReference>
<evidence type="ECO:0000256" key="3">
    <source>
        <dbReference type="ARBA" id="ARBA00023082"/>
    </source>
</evidence>
<dbReference type="Gene3D" id="1.10.10.10">
    <property type="entry name" value="Winged helix-like DNA-binding domain superfamily/Winged helix DNA-binding domain"/>
    <property type="match status" value="1"/>
</dbReference>
<dbReference type="InterPro" id="IPR039425">
    <property type="entry name" value="RNA_pol_sigma-70-like"/>
</dbReference>
<feature type="compositionally biased region" description="Basic and acidic residues" evidence="5">
    <location>
        <begin position="175"/>
        <end position="186"/>
    </location>
</feature>